<dbReference type="SUPFAM" id="SSF55394">
    <property type="entry name" value="Bactericidal permeability-increasing protein, BPI"/>
    <property type="match status" value="2"/>
</dbReference>
<comment type="similarity">
    <text evidence="1">Belongs to the BPI/LBP/Plunc superfamily. BPI/LBP family.</text>
</comment>
<feature type="domain" description="Lipid-binding serum glycoprotein C-terminal" evidence="4">
    <location>
        <begin position="264"/>
        <end position="473"/>
    </location>
</feature>
<keyword evidence="2" id="KW-1015">Disulfide bond</keyword>
<evidence type="ECO:0000313" key="5">
    <source>
        <dbReference type="EMBL" id="VBB26969.1"/>
    </source>
</evidence>
<accession>A0A498S881</accession>
<dbReference type="InterPro" id="IPR017942">
    <property type="entry name" value="Lipid-bd_serum_glycop_N"/>
</dbReference>
<feature type="domain" description="Lipid-binding serum glycoprotein N-terminal" evidence="3">
    <location>
        <begin position="37"/>
        <end position="250"/>
    </location>
</feature>
<evidence type="ECO:0000256" key="1">
    <source>
        <dbReference type="ARBA" id="ARBA00007292"/>
    </source>
</evidence>
<proteinExistence type="inferred from homology"/>
<keyword evidence="6" id="KW-1185">Reference proteome</keyword>
<evidence type="ECO:0000259" key="3">
    <source>
        <dbReference type="SMART" id="SM00328"/>
    </source>
</evidence>
<dbReference type="AlphaFoldDB" id="A0A498S881"/>
<dbReference type="GO" id="GO:0008289">
    <property type="term" value="F:lipid binding"/>
    <property type="evidence" value="ECO:0007669"/>
    <property type="project" value="InterPro"/>
</dbReference>
<dbReference type="SMART" id="SM00328">
    <property type="entry name" value="BPI1"/>
    <property type="match status" value="1"/>
</dbReference>
<dbReference type="OrthoDB" id="5857016at2759"/>
<evidence type="ECO:0000313" key="6">
    <source>
        <dbReference type="Proteomes" id="UP000276991"/>
    </source>
</evidence>
<dbReference type="Pfam" id="PF02886">
    <property type="entry name" value="LBP_BPI_CETP_C"/>
    <property type="match status" value="1"/>
</dbReference>
<dbReference type="EMBL" id="UPTC01000164">
    <property type="protein sequence ID" value="VBB26969.1"/>
    <property type="molecule type" value="Genomic_DNA"/>
</dbReference>
<dbReference type="Gene3D" id="3.15.10.10">
    <property type="entry name" value="Bactericidal permeability-increasing protein, domain 1"/>
    <property type="match status" value="1"/>
</dbReference>
<evidence type="ECO:0008006" key="7">
    <source>
        <dbReference type="Google" id="ProtNLM"/>
    </source>
</evidence>
<dbReference type="Pfam" id="PF01273">
    <property type="entry name" value="LBP_BPI_CETP"/>
    <property type="match status" value="1"/>
</dbReference>
<sequence>MATCATNFAYFCAVISLNTNYHSLFSTAEQFSTVRVRIAEEGFQFFSKIAHHIIDEEIWKLTFPEITIPIEGGPGTGEVNVTELTLRSFKSPTFSFQLAPPNGIIWLCKGGSTKQEAVWLAYYYFIVPIYLSGYVKAKMDDIRIYTQTNLMVRNERPQIEIGDCFTDVQQVYVYITGGVVQWVVNLFRTQLAFAVKQTIHEKINAALSTLSTRVKLYENLYVSYLYKQKPIVTNKYIENEMVFDVTYGQGNCMLSMEQMDDHIDAKKRMAYIWLSEYVPNCLLQTVYNSANLTFAITSNTSSGRFASFLRTDCKLFSICVGKFLPTLRLMYPNRTTYFLIQLAERPYIAINTNGIRIFANSTVDLYLSSEKEQSCRLARLVMNSTTYAIPTILHRKLVGDISNVTVILREHDSTVGHFNVQVLELLQKLMAKIVRSFGGAALKIGIPIPLFDNVTISDDAQIVTKNGYIRVDFDFTYG</sequence>
<reference evidence="5 6" key="1">
    <citation type="submission" date="2018-08" db="EMBL/GenBank/DDBJ databases">
        <authorList>
            <person name="Laetsch R D."/>
            <person name="Stevens L."/>
            <person name="Kumar S."/>
            <person name="Blaxter L. M."/>
        </authorList>
    </citation>
    <scope>NUCLEOTIDE SEQUENCE [LARGE SCALE GENOMIC DNA]</scope>
</reference>
<dbReference type="STRING" id="6277.A0A498S881"/>
<dbReference type="InterPro" id="IPR032942">
    <property type="entry name" value="BPI/LBP/Plunc"/>
</dbReference>
<dbReference type="PANTHER" id="PTHR10504">
    <property type="entry name" value="BACTERICIDAL PERMEABILITY-INCREASING BPI PROTEIN-RELATED"/>
    <property type="match status" value="1"/>
</dbReference>
<evidence type="ECO:0000256" key="2">
    <source>
        <dbReference type="ARBA" id="ARBA00023157"/>
    </source>
</evidence>
<dbReference type="InterPro" id="IPR017943">
    <property type="entry name" value="Bactericidal_perm-incr_a/b_dom"/>
</dbReference>
<evidence type="ECO:0000259" key="4">
    <source>
        <dbReference type="SMART" id="SM00329"/>
    </source>
</evidence>
<dbReference type="GO" id="GO:0005615">
    <property type="term" value="C:extracellular space"/>
    <property type="evidence" value="ECO:0007669"/>
    <property type="project" value="TreeGrafter"/>
</dbReference>
<gene>
    <name evidence="5" type="ORF">NAV_LOCUS1799</name>
</gene>
<protein>
    <recommendedName>
        <fullName evidence="7">Lipid-binding serum glycoprotein C-terminal domain-containing protein</fullName>
    </recommendedName>
</protein>
<name>A0A498S881_ACAVI</name>
<dbReference type="SMART" id="SM00329">
    <property type="entry name" value="BPI2"/>
    <property type="match status" value="1"/>
</dbReference>
<dbReference type="Gene3D" id="3.15.20.10">
    <property type="entry name" value="Bactericidal permeability-increasing protein, domain 2"/>
    <property type="match status" value="1"/>
</dbReference>
<dbReference type="Proteomes" id="UP000276991">
    <property type="component" value="Unassembled WGS sequence"/>
</dbReference>
<organism evidence="5 6">
    <name type="scientific">Acanthocheilonema viteae</name>
    <name type="common">Filarial nematode worm</name>
    <name type="synonym">Dipetalonema viteae</name>
    <dbReference type="NCBI Taxonomy" id="6277"/>
    <lineage>
        <taxon>Eukaryota</taxon>
        <taxon>Metazoa</taxon>
        <taxon>Ecdysozoa</taxon>
        <taxon>Nematoda</taxon>
        <taxon>Chromadorea</taxon>
        <taxon>Rhabditida</taxon>
        <taxon>Spirurina</taxon>
        <taxon>Spiruromorpha</taxon>
        <taxon>Filarioidea</taxon>
        <taxon>Onchocercidae</taxon>
        <taxon>Acanthocheilonema</taxon>
    </lineage>
</organism>
<dbReference type="PANTHER" id="PTHR10504:SF145">
    <property type="entry name" value="PROTEIN CBG15266"/>
    <property type="match status" value="1"/>
</dbReference>
<dbReference type="InterPro" id="IPR001124">
    <property type="entry name" value="Lipid-bd_serum_glycop_C"/>
</dbReference>